<dbReference type="InterPro" id="IPR011008">
    <property type="entry name" value="Dimeric_a/b-barrel"/>
</dbReference>
<evidence type="ECO:0000256" key="1">
    <source>
        <dbReference type="ARBA" id="ARBA00011738"/>
    </source>
</evidence>
<dbReference type="HOGENOM" id="CLU_139329_0_0_1"/>
<dbReference type="KEGG" id="sapo:SAPIO_CDS10315"/>
<dbReference type="EMBL" id="JOWA01000165">
    <property type="protein sequence ID" value="KEZ38963.1"/>
    <property type="molecule type" value="Genomic_DNA"/>
</dbReference>
<dbReference type="AlphaFoldDB" id="A0A084FV51"/>
<dbReference type="SUPFAM" id="SSF54909">
    <property type="entry name" value="Dimeric alpha+beta barrel"/>
    <property type="match status" value="1"/>
</dbReference>
<organism evidence="3 4">
    <name type="scientific">Pseudallescheria apiosperma</name>
    <name type="common">Scedosporium apiospermum</name>
    <dbReference type="NCBI Taxonomy" id="563466"/>
    <lineage>
        <taxon>Eukaryota</taxon>
        <taxon>Fungi</taxon>
        <taxon>Dikarya</taxon>
        <taxon>Ascomycota</taxon>
        <taxon>Pezizomycotina</taxon>
        <taxon>Sordariomycetes</taxon>
        <taxon>Hypocreomycetidae</taxon>
        <taxon>Microascales</taxon>
        <taxon>Microascaceae</taxon>
        <taxon>Scedosporium</taxon>
    </lineage>
</organism>
<accession>A0A084FV51</accession>
<dbReference type="Proteomes" id="UP000028545">
    <property type="component" value="Unassembled WGS sequence"/>
</dbReference>
<dbReference type="RefSeq" id="XP_016638762.1">
    <property type="nucleotide sequence ID" value="XM_016783921.1"/>
</dbReference>
<dbReference type="SMART" id="SM00886">
    <property type="entry name" value="Dabb"/>
    <property type="match status" value="1"/>
</dbReference>
<protein>
    <recommendedName>
        <fullName evidence="2">Stress-response A/B barrel domain-containing protein</fullName>
    </recommendedName>
</protein>
<dbReference type="Pfam" id="PF07876">
    <property type="entry name" value="Dabb"/>
    <property type="match status" value="1"/>
</dbReference>
<dbReference type="PANTHER" id="PTHR33178">
    <property type="match status" value="1"/>
</dbReference>
<dbReference type="InterPro" id="IPR013097">
    <property type="entry name" value="Dabb"/>
</dbReference>
<dbReference type="VEuPathDB" id="FungiDB:SAPIO_CDS10315"/>
<evidence type="ECO:0000313" key="4">
    <source>
        <dbReference type="Proteomes" id="UP000028545"/>
    </source>
</evidence>
<evidence type="ECO:0000313" key="3">
    <source>
        <dbReference type="EMBL" id="KEZ38963.1"/>
    </source>
</evidence>
<comment type="subunit">
    <text evidence="1">Homodimer.</text>
</comment>
<evidence type="ECO:0000259" key="2">
    <source>
        <dbReference type="PROSITE" id="PS51502"/>
    </source>
</evidence>
<dbReference type="PROSITE" id="PS51502">
    <property type="entry name" value="S_R_A_B_BARREL"/>
    <property type="match status" value="1"/>
</dbReference>
<gene>
    <name evidence="3" type="ORF">SAPIO_CDS10315</name>
</gene>
<reference evidence="3 4" key="1">
    <citation type="journal article" date="2014" name="Genome Announc.">
        <title>Draft genome sequence of the pathogenic fungus Scedosporium apiospermum.</title>
        <authorList>
            <person name="Vandeputte P."/>
            <person name="Ghamrawi S."/>
            <person name="Rechenmann M."/>
            <person name="Iltis A."/>
            <person name="Giraud S."/>
            <person name="Fleury M."/>
            <person name="Thornton C."/>
            <person name="Delhaes L."/>
            <person name="Meyer W."/>
            <person name="Papon N."/>
            <person name="Bouchara J.P."/>
        </authorList>
    </citation>
    <scope>NUCLEOTIDE SEQUENCE [LARGE SCALE GENOMIC DNA]</scope>
    <source>
        <strain evidence="3 4">IHEM 14462</strain>
    </source>
</reference>
<proteinExistence type="predicted"/>
<name>A0A084FV51_PSEDA</name>
<comment type="caution">
    <text evidence="3">The sequence shown here is derived from an EMBL/GenBank/DDBJ whole genome shotgun (WGS) entry which is preliminary data.</text>
</comment>
<dbReference type="PANTHER" id="PTHR33178:SF17">
    <property type="entry name" value="STRESS-RESPONSE A_B BARREL DOMAIN-CONTAINING PROTEIN"/>
    <property type="match status" value="1"/>
</dbReference>
<feature type="domain" description="Stress-response A/B barrel" evidence="2">
    <location>
        <begin position="3"/>
        <end position="101"/>
    </location>
</feature>
<dbReference type="OMA" id="SYHENQA"/>
<keyword evidence="4" id="KW-1185">Reference proteome</keyword>
<dbReference type="GeneID" id="27719499"/>
<sequence length="133" mass="15319">MTIVHMVFFRFRADVTQAHKDTFVRELKKLKDLPCVKDNRLIVGGPSITDPIERSKGFEYALLSFHENRAALDEYQASKEHHWVTSTYMFPFKEDLCRFDFEVDSDDEYMCYFGSFAKANGVSLNNGANSSGE</sequence>
<dbReference type="Gene3D" id="3.30.70.100">
    <property type="match status" value="1"/>
</dbReference>
<dbReference type="OrthoDB" id="42919at2759"/>
<dbReference type="InterPro" id="IPR044662">
    <property type="entry name" value="HS1/DABB1-like"/>
</dbReference>